<gene>
    <name evidence="8" type="primary">eda</name>
    <name evidence="8" type="ORF">FF125_18225</name>
</gene>
<reference evidence="8 9" key="1">
    <citation type="submission" date="2019-05" db="EMBL/GenBank/DDBJ databases">
        <title>Algicella ahnfeltiae gen. nov., sp. nov., a novel marine bacterium of the family Flavobacteriaceae isolated from a red alga.</title>
        <authorList>
            <person name="Nedashkovskaya O.I."/>
            <person name="Kukhlevskiy A.D."/>
            <person name="Kim S.-G."/>
            <person name="Zhukova N.V."/>
            <person name="Mikhailov V.V."/>
        </authorList>
    </citation>
    <scope>NUCLEOTIDE SEQUENCE [LARGE SCALE GENOMIC DNA]</scope>
    <source>
        <strain evidence="8 9">10Alg115</strain>
    </source>
</reference>
<dbReference type="Pfam" id="PF01081">
    <property type="entry name" value="Aldolase"/>
    <property type="match status" value="1"/>
</dbReference>
<dbReference type="GO" id="GO:0008675">
    <property type="term" value="F:2-dehydro-3-deoxy-phosphogluconate aldolase activity"/>
    <property type="evidence" value="ECO:0007669"/>
    <property type="project" value="UniProtKB-EC"/>
</dbReference>
<dbReference type="AlphaFoldDB" id="A0A5B7U0U1"/>
<dbReference type="SUPFAM" id="SSF51569">
    <property type="entry name" value="Aldolase"/>
    <property type="match status" value="1"/>
</dbReference>
<evidence type="ECO:0000256" key="7">
    <source>
        <dbReference type="ARBA" id="ARBA00023277"/>
    </source>
</evidence>
<evidence type="ECO:0000256" key="4">
    <source>
        <dbReference type="ARBA" id="ARBA00011233"/>
    </source>
</evidence>
<dbReference type="OrthoDB" id="9802667at2"/>
<protein>
    <recommendedName>
        <fullName evidence="5">2-dehydro-3-deoxy-phosphogluconate aldolase</fullName>
        <ecNumber evidence="5">4.1.2.14</ecNumber>
    </recommendedName>
</protein>
<dbReference type="PANTHER" id="PTHR30246">
    <property type="entry name" value="2-KETO-3-DEOXY-6-PHOSPHOGLUCONATE ALDOLASE"/>
    <property type="match status" value="1"/>
</dbReference>
<accession>A0A5B7U0U1</accession>
<evidence type="ECO:0000256" key="2">
    <source>
        <dbReference type="ARBA" id="ARBA00004736"/>
    </source>
</evidence>
<dbReference type="Proteomes" id="UP000306229">
    <property type="component" value="Chromosome"/>
</dbReference>
<dbReference type="CDD" id="cd00452">
    <property type="entry name" value="KDPG_aldolase"/>
    <property type="match status" value="1"/>
</dbReference>
<evidence type="ECO:0000313" key="9">
    <source>
        <dbReference type="Proteomes" id="UP000306229"/>
    </source>
</evidence>
<evidence type="ECO:0000256" key="1">
    <source>
        <dbReference type="ARBA" id="ARBA00000654"/>
    </source>
</evidence>
<evidence type="ECO:0000256" key="5">
    <source>
        <dbReference type="ARBA" id="ARBA00013063"/>
    </source>
</evidence>
<dbReference type="PANTHER" id="PTHR30246:SF1">
    <property type="entry name" value="2-DEHYDRO-3-DEOXY-6-PHOSPHOGALACTONATE ALDOLASE-RELATED"/>
    <property type="match status" value="1"/>
</dbReference>
<comment type="subunit">
    <text evidence="4">Homotrimer.</text>
</comment>
<keyword evidence="6 8" id="KW-0456">Lyase</keyword>
<proteinExistence type="inferred from homology"/>
<name>A0A5B7U0U1_9FLAO</name>
<dbReference type="Gene3D" id="3.20.20.70">
    <property type="entry name" value="Aldolase class I"/>
    <property type="match status" value="1"/>
</dbReference>
<dbReference type="EMBL" id="CP040749">
    <property type="protein sequence ID" value="QCX41106.1"/>
    <property type="molecule type" value="Genomic_DNA"/>
</dbReference>
<dbReference type="InterPro" id="IPR013785">
    <property type="entry name" value="Aldolase_TIM"/>
</dbReference>
<keyword evidence="9" id="KW-1185">Reference proteome</keyword>
<organism evidence="8 9">
    <name type="scientific">Aureibaculum algae</name>
    <dbReference type="NCBI Taxonomy" id="2584122"/>
    <lineage>
        <taxon>Bacteria</taxon>
        <taxon>Pseudomonadati</taxon>
        <taxon>Bacteroidota</taxon>
        <taxon>Flavobacteriia</taxon>
        <taxon>Flavobacteriales</taxon>
        <taxon>Flavobacteriaceae</taxon>
        <taxon>Aureibaculum</taxon>
    </lineage>
</organism>
<keyword evidence="7" id="KW-0119">Carbohydrate metabolism</keyword>
<comment type="similarity">
    <text evidence="3">Belongs to the KHG/KDPG aldolase family.</text>
</comment>
<dbReference type="KEGG" id="fbe:FF125_18225"/>
<dbReference type="EC" id="4.1.2.14" evidence="5"/>
<comment type="catalytic activity">
    <reaction evidence="1">
        <text>2-dehydro-3-deoxy-6-phospho-D-gluconate = D-glyceraldehyde 3-phosphate + pyruvate</text>
        <dbReference type="Rhea" id="RHEA:17089"/>
        <dbReference type="ChEBI" id="CHEBI:15361"/>
        <dbReference type="ChEBI" id="CHEBI:57569"/>
        <dbReference type="ChEBI" id="CHEBI:59776"/>
        <dbReference type="EC" id="4.1.2.14"/>
    </reaction>
</comment>
<dbReference type="InterPro" id="IPR031337">
    <property type="entry name" value="KDPG/KHG_AS_1"/>
</dbReference>
<evidence type="ECO:0000313" key="8">
    <source>
        <dbReference type="EMBL" id="QCX41106.1"/>
    </source>
</evidence>
<dbReference type="NCBIfam" id="TIGR01182">
    <property type="entry name" value="eda"/>
    <property type="match status" value="1"/>
</dbReference>
<dbReference type="PROSITE" id="PS00159">
    <property type="entry name" value="ALDOLASE_KDPG_KHG_1"/>
    <property type="match status" value="1"/>
</dbReference>
<comment type="pathway">
    <text evidence="2">Carbohydrate acid metabolism; 2-dehydro-3-deoxy-D-gluconate degradation; D-glyceraldehyde 3-phosphate and pyruvate from 2-dehydro-3-deoxy-D-gluconate: step 2/2.</text>
</comment>
<evidence type="ECO:0000256" key="6">
    <source>
        <dbReference type="ARBA" id="ARBA00023239"/>
    </source>
</evidence>
<dbReference type="InterPro" id="IPR000887">
    <property type="entry name" value="Aldlse_KDPG_KHG"/>
</dbReference>
<evidence type="ECO:0000256" key="3">
    <source>
        <dbReference type="ARBA" id="ARBA00006906"/>
    </source>
</evidence>
<sequence>MSNLIIDKVDKAGIIAMLIIDELNHAVPVAKALLAGGIDTIELTLRTPVALDAARAIKKELPEITLGFGTVLTLDQVNAVKEVEADFAVSPGCNPKIIAEAYKLGLSFSPGIMTPTDIEMAIEQGCRILKYFPAESSGGMNHLVNMSAPYQYLGLKFIPLGGLNIKNAARYLESNLITAVGGSWVAKRDLILGENWDQITTNAKEIIELVKAVRSKNN</sequence>